<accession>A0A239KJE6</accession>
<feature type="transmembrane region" description="Helical" evidence="8">
    <location>
        <begin position="330"/>
        <end position="353"/>
    </location>
</feature>
<dbReference type="PROSITE" id="PS50928">
    <property type="entry name" value="ABC_TM1"/>
    <property type="match status" value="2"/>
</dbReference>
<comment type="similarity">
    <text evidence="8">Belongs to the binding-protein-dependent transport system permease family.</text>
</comment>
<sequence>MKLAGIKPPRHFYWRLATNCILALILLPLVLVASRSFMLDTSNLKHITTNLLPLYVWNTSILVIGTSAITLVLGVATAWFVTVYDFPFRKHFEWVLILPLAIPTFINAIAYVGLTDFAGPIRIFFRWLGTDIYLDIMNHTGAILIMSLVLYPYVYVTSRSAFLLQSSSLMEVSRSLGQSMRRTFFKVVLPLAWPAIFAGLILVIMEVLNDYGVVSYFGIPTFTVGIFRSWLALGDLSTAVFLSVIVLTFVVILLIIEFRANRKKRLTPDKAEPFFSRLKTKRKWLLFSICLLPVLAGFIIPVGQLLWWFFLAYTHDVWTSLFTLVGNTAILGISTTLIVAILSIILVYTFRLVKKKGVKKTIAKLPMLGYAMPGAVIAVGIVAFILIINPDLIYSSILALIFGYTVRFFAVGYGSIESGMEKIPSQIDDAAQSLGSNTFRNLIRVHLPVLKPVLLGALIMVFVDVAKELPITLILRPFNYETLATNAFQYAKDEMAPRSASSSLLIIFVSAIPVYYLNRILHRR</sequence>
<evidence type="ECO:0000256" key="7">
    <source>
        <dbReference type="ARBA" id="ARBA00023136"/>
    </source>
</evidence>
<feature type="transmembrane region" description="Helical" evidence="8">
    <location>
        <begin position="184"/>
        <end position="205"/>
    </location>
</feature>
<feature type="domain" description="ABC transmembrane type-1" evidence="9">
    <location>
        <begin position="325"/>
        <end position="518"/>
    </location>
</feature>
<dbReference type="InterPro" id="IPR035906">
    <property type="entry name" value="MetI-like_sf"/>
</dbReference>
<keyword evidence="7 8" id="KW-0472">Membrane</keyword>
<dbReference type="PANTHER" id="PTHR43357:SF3">
    <property type="entry name" value="FE(3+)-TRANSPORT SYSTEM PERMEASE PROTEIN FBPB 2"/>
    <property type="match status" value="1"/>
</dbReference>
<keyword evidence="3" id="KW-1003">Cell membrane</keyword>
<keyword evidence="2 8" id="KW-0813">Transport</keyword>
<gene>
    <name evidence="10" type="ORF">SAMN05421640_2720</name>
</gene>
<proteinExistence type="inferred from homology"/>
<evidence type="ECO:0000256" key="6">
    <source>
        <dbReference type="ARBA" id="ARBA00022989"/>
    </source>
</evidence>
<feature type="transmembrane region" description="Helical" evidence="8">
    <location>
        <begin position="453"/>
        <end position="475"/>
    </location>
</feature>
<dbReference type="CDD" id="cd06261">
    <property type="entry name" value="TM_PBP2"/>
    <property type="match status" value="2"/>
</dbReference>
<feature type="domain" description="ABC transmembrane type-1" evidence="9">
    <location>
        <begin position="56"/>
        <end position="257"/>
    </location>
</feature>
<dbReference type="PANTHER" id="PTHR43357">
    <property type="entry name" value="INNER MEMBRANE ABC TRANSPORTER PERMEASE PROTEIN YDCV"/>
    <property type="match status" value="1"/>
</dbReference>
<feature type="transmembrane region" description="Helical" evidence="8">
    <location>
        <begin position="94"/>
        <end position="112"/>
    </location>
</feature>
<dbReference type="SUPFAM" id="SSF161098">
    <property type="entry name" value="MetI-like"/>
    <property type="match status" value="2"/>
</dbReference>
<dbReference type="Proteomes" id="UP000198393">
    <property type="component" value="Unassembled WGS sequence"/>
</dbReference>
<evidence type="ECO:0000256" key="3">
    <source>
        <dbReference type="ARBA" id="ARBA00022475"/>
    </source>
</evidence>
<feature type="transmembrane region" description="Helical" evidence="8">
    <location>
        <begin position="284"/>
        <end position="310"/>
    </location>
</feature>
<dbReference type="Gene3D" id="1.10.3720.10">
    <property type="entry name" value="MetI-like"/>
    <property type="match status" value="2"/>
</dbReference>
<dbReference type="Pfam" id="PF00528">
    <property type="entry name" value="BPD_transp_1"/>
    <property type="match status" value="2"/>
</dbReference>
<dbReference type="AlphaFoldDB" id="A0A239KJE6"/>
<evidence type="ECO:0000256" key="5">
    <source>
        <dbReference type="ARBA" id="ARBA00022692"/>
    </source>
</evidence>
<dbReference type="EMBL" id="FZPD01000004">
    <property type="protein sequence ID" value="SNT18507.1"/>
    <property type="molecule type" value="Genomic_DNA"/>
</dbReference>
<organism evidence="10 11">
    <name type="scientific">Ekhidna lutea</name>
    <dbReference type="NCBI Taxonomy" id="447679"/>
    <lineage>
        <taxon>Bacteria</taxon>
        <taxon>Pseudomonadati</taxon>
        <taxon>Bacteroidota</taxon>
        <taxon>Cytophagia</taxon>
        <taxon>Cytophagales</taxon>
        <taxon>Reichenbachiellaceae</taxon>
        <taxon>Ekhidna</taxon>
    </lineage>
</organism>
<evidence type="ECO:0000256" key="2">
    <source>
        <dbReference type="ARBA" id="ARBA00022448"/>
    </source>
</evidence>
<name>A0A239KJE6_EKHLU</name>
<dbReference type="GO" id="GO:0005886">
    <property type="term" value="C:plasma membrane"/>
    <property type="evidence" value="ECO:0007669"/>
    <property type="project" value="UniProtKB-SubCell"/>
</dbReference>
<dbReference type="GO" id="GO:0055085">
    <property type="term" value="P:transmembrane transport"/>
    <property type="evidence" value="ECO:0007669"/>
    <property type="project" value="InterPro"/>
</dbReference>
<evidence type="ECO:0000256" key="1">
    <source>
        <dbReference type="ARBA" id="ARBA00004429"/>
    </source>
</evidence>
<feature type="transmembrane region" description="Helical" evidence="8">
    <location>
        <begin position="393"/>
        <end position="416"/>
    </location>
</feature>
<feature type="transmembrane region" description="Helical" evidence="8">
    <location>
        <begin position="132"/>
        <end position="156"/>
    </location>
</feature>
<keyword evidence="5 8" id="KW-0812">Transmembrane</keyword>
<evidence type="ECO:0000256" key="8">
    <source>
        <dbReference type="RuleBase" id="RU363032"/>
    </source>
</evidence>
<protein>
    <submittedName>
        <fullName evidence="10">Iron(III) transport system permease protein</fullName>
    </submittedName>
</protein>
<dbReference type="InterPro" id="IPR000515">
    <property type="entry name" value="MetI-like"/>
</dbReference>
<keyword evidence="4" id="KW-0997">Cell inner membrane</keyword>
<feature type="transmembrane region" description="Helical" evidence="8">
    <location>
        <begin position="365"/>
        <end position="387"/>
    </location>
</feature>
<feature type="transmembrane region" description="Helical" evidence="8">
    <location>
        <begin position="54"/>
        <end position="82"/>
    </location>
</feature>
<evidence type="ECO:0000256" key="4">
    <source>
        <dbReference type="ARBA" id="ARBA00022519"/>
    </source>
</evidence>
<evidence type="ECO:0000313" key="10">
    <source>
        <dbReference type="EMBL" id="SNT18507.1"/>
    </source>
</evidence>
<feature type="transmembrane region" description="Helical" evidence="8">
    <location>
        <begin position="236"/>
        <end position="256"/>
    </location>
</feature>
<keyword evidence="6 8" id="KW-1133">Transmembrane helix</keyword>
<feature type="transmembrane region" description="Helical" evidence="8">
    <location>
        <begin position="495"/>
        <end position="517"/>
    </location>
</feature>
<comment type="subcellular location">
    <subcellularLocation>
        <location evidence="1">Cell inner membrane</location>
        <topology evidence="1">Multi-pass membrane protein</topology>
    </subcellularLocation>
    <subcellularLocation>
        <location evidence="8">Cell membrane</location>
        <topology evidence="8">Multi-pass membrane protein</topology>
    </subcellularLocation>
</comment>
<keyword evidence="11" id="KW-1185">Reference proteome</keyword>
<reference evidence="10 11" key="1">
    <citation type="submission" date="2017-06" db="EMBL/GenBank/DDBJ databases">
        <authorList>
            <person name="Kim H.J."/>
            <person name="Triplett B.A."/>
        </authorList>
    </citation>
    <scope>NUCLEOTIDE SEQUENCE [LARGE SCALE GENOMIC DNA]</scope>
    <source>
        <strain evidence="10 11">DSM 19307</strain>
    </source>
</reference>
<evidence type="ECO:0000313" key="11">
    <source>
        <dbReference type="Proteomes" id="UP000198393"/>
    </source>
</evidence>
<evidence type="ECO:0000259" key="9">
    <source>
        <dbReference type="PROSITE" id="PS50928"/>
    </source>
</evidence>
<feature type="transmembrane region" description="Helical" evidence="8">
    <location>
        <begin position="12"/>
        <end position="34"/>
    </location>
</feature>